<evidence type="ECO:0000256" key="8">
    <source>
        <dbReference type="SAM" id="Phobius"/>
    </source>
</evidence>
<feature type="transmembrane region" description="Helical" evidence="8">
    <location>
        <begin position="174"/>
        <end position="197"/>
    </location>
</feature>
<comment type="similarity">
    <text evidence="2">Belongs to the ABC-2 integral membrane protein family.</text>
</comment>
<feature type="domain" description="ABC transmembrane type-2" evidence="9">
    <location>
        <begin position="133"/>
        <end position="363"/>
    </location>
</feature>
<dbReference type="PANTHER" id="PTHR30294:SF29">
    <property type="entry name" value="MULTIDRUG ABC TRANSPORTER PERMEASE YBHS-RELATED"/>
    <property type="match status" value="1"/>
</dbReference>
<feature type="transmembrane region" description="Helical" evidence="8">
    <location>
        <begin position="342"/>
        <end position="361"/>
    </location>
</feature>
<dbReference type="Gene3D" id="3.40.1710.10">
    <property type="entry name" value="abc type-2 transporter like domain"/>
    <property type="match status" value="1"/>
</dbReference>
<comment type="caution">
    <text evidence="10">The sequence shown here is derived from an EMBL/GenBank/DDBJ whole genome shotgun (WGS) entry which is preliminary data.</text>
</comment>
<keyword evidence="3" id="KW-0813">Transport</keyword>
<keyword evidence="4" id="KW-1003">Cell membrane</keyword>
<dbReference type="EMBL" id="QPJY01000016">
    <property type="protein sequence ID" value="RCX24767.1"/>
    <property type="molecule type" value="Genomic_DNA"/>
</dbReference>
<evidence type="ECO:0000256" key="6">
    <source>
        <dbReference type="ARBA" id="ARBA00022989"/>
    </source>
</evidence>
<gene>
    <name evidence="10" type="ORF">DFQ59_11653</name>
</gene>
<name>A0A369BWH4_9GAMM</name>
<dbReference type="RefSeq" id="WP_114281215.1">
    <property type="nucleotide sequence ID" value="NZ_QPJY01000016.1"/>
</dbReference>
<accession>A0A369BWH4</accession>
<comment type="subcellular location">
    <subcellularLocation>
        <location evidence="1">Cell membrane</location>
        <topology evidence="1">Multi-pass membrane protein</topology>
    </subcellularLocation>
</comment>
<evidence type="ECO:0000256" key="5">
    <source>
        <dbReference type="ARBA" id="ARBA00022692"/>
    </source>
</evidence>
<feature type="transmembrane region" description="Helical" evidence="8">
    <location>
        <begin position="284"/>
        <end position="305"/>
    </location>
</feature>
<dbReference type="InterPro" id="IPR051449">
    <property type="entry name" value="ABC-2_transporter_component"/>
</dbReference>
<dbReference type="PANTHER" id="PTHR30294">
    <property type="entry name" value="MEMBRANE COMPONENT OF ABC TRANSPORTER YHHJ-RELATED"/>
    <property type="match status" value="1"/>
</dbReference>
<evidence type="ECO:0000313" key="10">
    <source>
        <dbReference type="EMBL" id="RCX24767.1"/>
    </source>
</evidence>
<keyword evidence="5 8" id="KW-0812">Transmembrane</keyword>
<dbReference type="Pfam" id="PF12698">
    <property type="entry name" value="ABC2_membrane_3"/>
    <property type="match status" value="1"/>
</dbReference>
<keyword evidence="7 8" id="KW-0472">Membrane</keyword>
<dbReference type="GO" id="GO:0140359">
    <property type="term" value="F:ABC-type transporter activity"/>
    <property type="evidence" value="ECO:0007669"/>
    <property type="project" value="InterPro"/>
</dbReference>
<evidence type="ECO:0000259" key="9">
    <source>
        <dbReference type="PROSITE" id="PS51012"/>
    </source>
</evidence>
<sequence length="364" mass="40037">MTGFPGALAVGWVRLRALLGKEFLALLREPRMRFFVLVPPLIQLFLFGYAATFDVREASVGVVDQSRSLASRELVQALAAGGEFVLRTYPDMGAAEEAMDRSEVRALVRLPQDFATRPVVQLVADGSDSNSALLIVSQLSQRLRTHAAILSGAGPPVQVEERAWFNPNLDDRPYFMPGIIANVVLIATMILTAMTVVREREVGTLERLLVTPIGRFEFLIAKLLPVAAVGLFDVVLVSVITVYWFDVPFRGSSTALMAGSILFLTSSLGLGLLISTWSSTQQQAMLLAVFLVMPMIMLSGFAFPIRNMPEGVQLVTWLDPLRFYLVVIRDLFLKGGGLTDHLFEYGMMGLLGTVFLLLSALRLR</sequence>
<feature type="transmembrane region" description="Helical" evidence="8">
    <location>
        <begin position="218"/>
        <end position="245"/>
    </location>
</feature>
<organism evidence="10 11">
    <name type="scientific">Thioalbus denitrificans</name>
    <dbReference type="NCBI Taxonomy" id="547122"/>
    <lineage>
        <taxon>Bacteria</taxon>
        <taxon>Pseudomonadati</taxon>
        <taxon>Pseudomonadota</taxon>
        <taxon>Gammaproteobacteria</taxon>
        <taxon>Chromatiales</taxon>
        <taxon>Ectothiorhodospiraceae</taxon>
        <taxon>Thioalbus</taxon>
    </lineage>
</organism>
<protein>
    <submittedName>
        <fullName evidence="10">ABC-2 type transport system permease protein</fullName>
    </submittedName>
</protein>
<keyword evidence="6 8" id="KW-1133">Transmembrane helix</keyword>
<dbReference type="OrthoDB" id="9808686at2"/>
<evidence type="ECO:0000256" key="2">
    <source>
        <dbReference type="ARBA" id="ARBA00007783"/>
    </source>
</evidence>
<evidence type="ECO:0000256" key="1">
    <source>
        <dbReference type="ARBA" id="ARBA00004651"/>
    </source>
</evidence>
<dbReference type="InterPro" id="IPR013525">
    <property type="entry name" value="ABC2_TM"/>
</dbReference>
<proteinExistence type="inferred from homology"/>
<evidence type="ECO:0000313" key="11">
    <source>
        <dbReference type="Proteomes" id="UP000252707"/>
    </source>
</evidence>
<keyword evidence="11" id="KW-1185">Reference proteome</keyword>
<dbReference type="GO" id="GO:0005886">
    <property type="term" value="C:plasma membrane"/>
    <property type="evidence" value="ECO:0007669"/>
    <property type="project" value="UniProtKB-SubCell"/>
</dbReference>
<feature type="transmembrane region" description="Helical" evidence="8">
    <location>
        <begin position="34"/>
        <end position="52"/>
    </location>
</feature>
<dbReference type="Proteomes" id="UP000252707">
    <property type="component" value="Unassembled WGS sequence"/>
</dbReference>
<dbReference type="InterPro" id="IPR047817">
    <property type="entry name" value="ABC2_TM_bact-type"/>
</dbReference>
<evidence type="ECO:0000256" key="7">
    <source>
        <dbReference type="ARBA" id="ARBA00023136"/>
    </source>
</evidence>
<evidence type="ECO:0000256" key="4">
    <source>
        <dbReference type="ARBA" id="ARBA00022475"/>
    </source>
</evidence>
<feature type="transmembrane region" description="Helical" evidence="8">
    <location>
        <begin position="257"/>
        <end position="277"/>
    </location>
</feature>
<reference evidence="10 11" key="1">
    <citation type="submission" date="2018-07" db="EMBL/GenBank/DDBJ databases">
        <title>Genomic Encyclopedia of Type Strains, Phase IV (KMG-IV): sequencing the most valuable type-strain genomes for metagenomic binning, comparative biology and taxonomic classification.</title>
        <authorList>
            <person name="Goeker M."/>
        </authorList>
    </citation>
    <scope>NUCLEOTIDE SEQUENCE [LARGE SCALE GENOMIC DNA]</scope>
    <source>
        <strain evidence="10 11">DSM 26407</strain>
    </source>
</reference>
<dbReference type="AlphaFoldDB" id="A0A369BWH4"/>
<evidence type="ECO:0000256" key="3">
    <source>
        <dbReference type="ARBA" id="ARBA00022448"/>
    </source>
</evidence>
<dbReference type="PROSITE" id="PS51012">
    <property type="entry name" value="ABC_TM2"/>
    <property type="match status" value="1"/>
</dbReference>